<name>A0A7R8ZPJ0_9CRUS</name>
<reference evidence="1" key="1">
    <citation type="submission" date="2020-11" db="EMBL/GenBank/DDBJ databases">
        <authorList>
            <person name="Tran Van P."/>
        </authorList>
    </citation>
    <scope>NUCLEOTIDE SEQUENCE</scope>
</reference>
<accession>A0A7R8ZPJ0</accession>
<evidence type="ECO:0000313" key="1">
    <source>
        <dbReference type="EMBL" id="CAD7226845.1"/>
    </source>
</evidence>
<dbReference type="SUPFAM" id="SSF48371">
    <property type="entry name" value="ARM repeat"/>
    <property type="match status" value="1"/>
</dbReference>
<proteinExistence type="predicted"/>
<organism evidence="1">
    <name type="scientific">Cyprideis torosa</name>
    <dbReference type="NCBI Taxonomy" id="163714"/>
    <lineage>
        <taxon>Eukaryota</taxon>
        <taxon>Metazoa</taxon>
        <taxon>Ecdysozoa</taxon>
        <taxon>Arthropoda</taxon>
        <taxon>Crustacea</taxon>
        <taxon>Oligostraca</taxon>
        <taxon>Ostracoda</taxon>
        <taxon>Podocopa</taxon>
        <taxon>Podocopida</taxon>
        <taxon>Cytherocopina</taxon>
        <taxon>Cytheroidea</taxon>
        <taxon>Cytherideidae</taxon>
        <taxon>Cyprideis</taxon>
    </lineage>
</organism>
<dbReference type="InterPro" id="IPR016024">
    <property type="entry name" value="ARM-type_fold"/>
</dbReference>
<dbReference type="EMBL" id="OB660950">
    <property type="protein sequence ID" value="CAD7226845.1"/>
    <property type="molecule type" value="Genomic_DNA"/>
</dbReference>
<protein>
    <submittedName>
        <fullName evidence="1">Uncharacterized protein</fullName>
    </submittedName>
</protein>
<sequence>MMTEASDGYLTNVGDNQLYLYKHLWSLVDSVRSEQIHCEKTAKTWSWNSSPVLPKFCASLSKSHPPLCQAACACLLDAVSQHVIPVGVALDRLVYQVRTEKNTLVLPCLTRLLRLPQSPVFSVSASPPHPFVAILMFCFDAEKDQVTEPEVIEGLLQECSLWLNRSPESALIHLEAVFAFAFSYPCFPDVLFRRFASLHRLCVQGFSPFQDSQAAAAEKRLLRLLHGWSKPIQVELLMLEPTWVPHLLTQSVLLLDEKKSILHPLELLVQSMLTEDATHFLSHTRTPELTLLLLNDLLYRAPMDCYPHLVGACDQLLSKSPSWSPSFCCLLFPLLAPFLQFRAATSDLNHSDLQSLVPAVDSLIRKILHHSGRVPSSDEPILSTGSNAEGVVQRSVGLLQRCLDAVPFELINHAEGEKVSSILLFNNDVIFPYGGVKNTESIQKTKHESQGNVFVFQDCVFDIPLQSRNGMRRLLVVMGEDWGTLSTTNRQQKVIGSNCSEVCYPGKDLEPCEGPRDGSSDGPRAHSPVVSTLRRKCEEDFHGSNRFEKYGFLALLTSHEPELAKSTLNRLQPLLAADPPFAVTCNALLIFLAGNPLGLSLGLDVGSLFRAMTFAAKNQVCQGPILSISSSLASRPKLAPLGLQLLHWAFQANPEMWPYLENALWEKSENAYVTEGIPEMHLLKASIVLDLCQNSPSHAAQFVPLISSLLTTSSGVDVAPVACLCLSGVMELIQHKTIDLKGAWAAVFPTLKTDSRVIVRQKLLALGALVHLCYQPNKNSCEFGSWEDQILRFIWANTVHENPDVVSSAFKALSCMHPSWLFVDMLPESLQNLGDKPGQEITSVLDARQTVEGAHYMRILDRLPAEALPAFEEFLVNCLLRKAELPRSLVFMATKGSHVRHHPETNPGGEPESTEHIAKQHAIKGCLDRLLEITKQAVGSSEVSASLERQVVSILRSLVQAHRQHQDPCKGVQMPPFNWLKILPVLSQKFRSAESWCHRLAFVLLPQSPSAKRFVERFVHVEKIRSLETLCVALVEFLPLSLLTVDSKSLSRCVSAVVLQQKQRTSSFISEVLASLGDVLRQREDLIQQKMKDIDSSKLGSAAVGSAAVQSKEEIKAGLECMFGELEDIVLEYAGKHNWAIEEIPTETSKSCLSALVFLCREKRSLLLQPLKSENTVPEKMILPVLIVCTEASRIPTHLCDLIPIARAIVLVDGGLWRQRLYRPIQRLLSSFSSISQPREIRSEFVLSLMSAVTACRKEKVKHPEELLRLLEFLSLCLSSFAGVPSSGLSLASSMAASLQLLLPQESWRPIISKIFSWMLSEISAGALAAHLVPSLPVFRIHAPELLAKRMSWASTVSAFLASAAVLPSQK</sequence>
<gene>
    <name evidence="1" type="ORF">CTOB1V02_LOCUS4759</name>
</gene>
<dbReference type="Pfam" id="PF12530">
    <property type="entry name" value="DUF3730"/>
    <property type="match status" value="1"/>
</dbReference>
<dbReference type="InterPro" id="IPR022542">
    <property type="entry name" value="FOCAD/RST1_DUF3730"/>
</dbReference>